<dbReference type="Pfam" id="PF19518">
    <property type="entry name" value="RhoGAP_pG1_pG2"/>
    <property type="match status" value="1"/>
</dbReference>
<dbReference type="GO" id="GO:0005096">
    <property type="term" value="F:GTPase activator activity"/>
    <property type="evidence" value="ECO:0007669"/>
    <property type="project" value="TreeGrafter"/>
</dbReference>
<dbReference type="InterPro" id="IPR039006">
    <property type="entry name" value="RhoGAP_pG2"/>
</dbReference>
<keyword evidence="6" id="KW-1185">Reference proteome</keyword>
<dbReference type="GO" id="GO:0005829">
    <property type="term" value="C:cytosol"/>
    <property type="evidence" value="ECO:0007669"/>
    <property type="project" value="TreeGrafter"/>
</dbReference>
<dbReference type="OrthoDB" id="9994905at2759"/>
<evidence type="ECO:0000313" key="5">
    <source>
        <dbReference type="EMBL" id="KAF6035133.1"/>
    </source>
</evidence>
<dbReference type="CDD" id="cd22207">
    <property type="entry name" value="pseudoGTPaseD_p190RhoGAP"/>
    <property type="match status" value="1"/>
</dbReference>
<dbReference type="Gene3D" id="1.10.555.10">
    <property type="entry name" value="Rho GTPase activation protein"/>
    <property type="match status" value="1"/>
</dbReference>
<feature type="domain" description="PG1 pseudoGTPase" evidence="3">
    <location>
        <begin position="353"/>
        <end position="522"/>
    </location>
</feature>
<accession>A0A7J7KA95</accession>
<dbReference type="GO" id="GO:0007266">
    <property type="term" value="P:Rho protein signal transduction"/>
    <property type="evidence" value="ECO:0007669"/>
    <property type="project" value="TreeGrafter"/>
</dbReference>
<dbReference type="SMART" id="SM00324">
    <property type="entry name" value="RhoGAP"/>
    <property type="match status" value="1"/>
</dbReference>
<feature type="compositionally biased region" description="Basic and acidic residues" evidence="1">
    <location>
        <begin position="981"/>
        <end position="993"/>
    </location>
</feature>
<dbReference type="InterPro" id="IPR008936">
    <property type="entry name" value="Rho_GTPase_activation_prot"/>
</dbReference>
<feature type="region of interest" description="Disordered" evidence="1">
    <location>
        <begin position="895"/>
        <end position="1006"/>
    </location>
</feature>
<evidence type="ECO:0000313" key="6">
    <source>
        <dbReference type="Proteomes" id="UP000593567"/>
    </source>
</evidence>
<feature type="compositionally biased region" description="Polar residues" evidence="1">
    <location>
        <begin position="897"/>
        <end position="917"/>
    </location>
</feature>
<feature type="domain" description="Rho-GAP" evidence="2">
    <location>
        <begin position="1016"/>
        <end position="1205"/>
    </location>
</feature>
<name>A0A7J7KA95_BUGNE</name>
<evidence type="ECO:0000256" key="1">
    <source>
        <dbReference type="SAM" id="MobiDB-lite"/>
    </source>
</evidence>
<comment type="caution">
    <text evidence="5">The sequence shown here is derived from an EMBL/GenBank/DDBJ whole genome shotgun (WGS) entry which is preliminary data.</text>
</comment>
<feature type="compositionally biased region" description="Basic residues" evidence="1">
    <location>
        <begin position="934"/>
        <end position="944"/>
    </location>
</feature>
<dbReference type="SUPFAM" id="SSF48350">
    <property type="entry name" value="GTPase activation domain, GAP"/>
    <property type="match status" value="1"/>
</dbReference>
<proteinExistence type="predicted"/>
<protein>
    <submittedName>
        <fullName evidence="5">RhoGAPp190</fullName>
    </submittedName>
</protein>
<dbReference type="Gene3D" id="1.10.10.440">
    <property type="entry name" value="FF domain"/>
    <property type="match status" value="1"/>
</dbReference>
<dbReference type="Proteomes" id="UP000593567">
    <property type="component" value="Unassembled WGS sequence"/>
</dbReference>
<dbReference type="AlphaFoldDB" id="A0A7J7KA95"/>
<organism evidence="5 6">
    <name type="scientific">Bugula neritina</name>
    <name type="common">Brown bryozoan</name>
    <name type="synonym">Sertularia neritina</name>
    <dbReference type="NCBI Taxonomy" id="10212"/>
    <lineage>
        <taxon>Eukaryota</taxon>
        <taxon>Metazoa</taxon>
        <taxon>Spiralia</taxon>
        <taxon>Lophotrochozoa</taxon>
        <taxon>Bryozoa</taxon>
        <taxon>Gymnolaemata</taxon>
        <taxon>Cheilostomatida</taxon>
        <taxon>Flustrina</taxon>
        <taxon>Buguloidea</taxon>
        <taxon>Bugulidae</taxon>
        <taxon>Bugula</taxon>
    </lineage>
</organism>
<reference evidence="5" key="1">
    <citation type="submission" date="2020-06" db="EMBL/GenBank/DDBJ databases">
        <title>Draft genome of Bugula neritina, a colonial animal packing powerful symbionts and potential medicines.</title>
        <authorList>
            <person name="Rayko M."/>
        </authorList>
    </citation>
    <scope>NUCLEOTIDE SEQUENCE [LARGE SCALE GENOMIC DNA]</scope>
    <source>
        <strain evidence="5">Kwan_BN1</strain>
    </source>
</reference>
<dbReference type="InterPro" id="IPR036517">
    <property type="entry name" value="FF_domain_sf"/>
</dbReference>
<dbReference type="PROSITE" id="PS51852">
    <property type="entry name" value="PG1"/>
    <property type="match status" value="1"/>
</dbReference>
<dbReference type="PROSITE" id="PS50238">
    <property type="entry name" value="RHOGAP"/>
    <property type="match status" value="1"/>
</dbReference>
<dbReference type="GO" id="GO:0008361">
    <property type="term" value="P:regulation of cell size"/>
    <property type="evidence" value="ECO:0007669"/>
    <property type="project" value="TreeGrafter"/>
</dbReference>
<dbReference type="InterPro" id="IPR039007">
    <property type="entry name" value="pG1"/>
</dbReference>
<dbReference type="Pfam" id="PF16512">
    <property type="entry name" value="RhoGAP-FF1"/>
    <property type="match status" value="1"/>
</dbReference>
<dbReference type="Pfam" id="PF00620">
    <property type="entry name" value="RhoGAP"/>
    <property type="match status" value="1"/>
</dbReference>
<dbReference type="EMBL" id="VXIV02000931">
    <property type="protein sequence ID" value="KAF6035133.1"/>
    <property type="molecule type" value="Genomic_DNA"/>
</dbReference>
<evidence type="ECO:0000259" key="4">
    <source>
        <dbReference type="PROSITE" id="PS51853"/>
    </source>
</evidence>
<gene>
    <name evidence="5" type="ORF">EB796_006556</name>
</gene>
<dbReference type="PANTHER" id="PTHR46005:SF4">
    <property type="entry name" value="RHO GTPASE-ACTIVATING PROTEIN 190"/>
    <property type="match status" value="1"/>
</dbReference>
<evidence type="ECO:0000259" key="2">
    <source>
        <dbReference type="PROSITE" id="PS50238"/>
    </source>
</evidence>
<feature type="compositionally biased region" description="Basic and acidic residues" evidence="1">
    <location>
        <begin position="923"/>
        <end position="933"/>
    </location>
</feature>
<feature type="domain" description="PG2 pseudoGTPase" evidence="4">
    <location>
        <begin position="546"/>
        <end position="701"/>
    </location>
</feature>
<dbReference type="InterPro" id="IPR057284">
    <property type="entry name" value="FF_RHG35_4th"/>
</dbReference>
<sequence length="1211" mass="139269">MLLASLIDKTRTSKPKIISYAEANKLRQDKLDAARQAYGNVLNTHITDYRSLWRSCTPELEKFDDFTMYVELFGMRKARSLFVNRVAQLRQEYITKRKAEYLGQMPGLLEEFFPTLASVAGRPWHTCVRLVFQRPSFQQKFVSLKVRWTDDDDFLESGDKRIPVDLFGSQEVEAIFSQHVKALQAEVQRQEYKRQFADFVNSHRSILPGAPLEEMEVHFMGRDFYNGLSQLDRADVYRTVQQQLREKAKKEFLELLYERMDIFYKYDDPDTPITQEDVEALMSLLRSEPKCKALSRCEEDRKVIMLNHLGFLQYPIKEQCPFRQTCMEVQLQKCLAAKQKRSQDKPVLNWSPNPQEKIINLILIGAQGLSSDLVQEIRYHYGEDEYPFDDKVYNLDYRTIDGDVSLPHNSLKTPDFLAHGCICVFSNRSNFEFIADSLDKTFLAASDDRLQYEGLPVVLMKAYDSSVTEKEHLRLSDDARTLAHRLKCEFVDLPELYDHEEISDCRQFSENQVPRAMRDIAIQMSSNDTVDTSLTYSSNTPHADIRLLMCHMCSDPYSVDTVLQPFLVMQSCNVVTNNRYHVIQFDTFISDVKRKVEVILASYHEATLLKDEYCHGYILCYSTKRKSSCSMLESFISKIPPVPSLVVAVNDSVHTDTTISLTNKGRFIAENHNCLFITTTDFYNQSPYTLLLKEVWELHQRRLSIQTESFTSGSLDTYNSYYSPQDSGRQSATIGVGGRKQWEDSRAGIYLGGTWADNNEIYLKNKMQAPLAERIEMLDYEEPPDALSDTSEEYALVQDALPDGKIQRVQSTLKRDFRPAFPHTDSESDMSSLERNVSVRSPVNRRRTVMPKHVASGVRRALSPSSPRLNSNTTERKSSSLPRIIFNRVNTEAHWDGTTSNSLTTNTMKSDTPSEGSESAGDEVTRSGNEVKRNRSLRMLRRRKIDGPNGEDETNFFERFKNSVTTVDPEKQRRKSMRRKQKEEEKVLRDKQKSVRRKLKSRLKRQSYLSNKGSGMTLQDYLQTEGNLIPMFVELCVKHLEGQGLSMEGLYRIPGNTAQVELLKEMFQHNKNIDINTIDIGINAVATALKGFFSDLAEPLIPAYLNQELVVADTIPEKSSRLLALRGVLKKLPPANHEILKYLVTHLYRVNLNSEVNSMDSKNLAICWWPTIIRAVISNVNDLKSMGKAMEEITITLIEQHGFFFYNEHEV</sequence>
<dbReference type="InterPro" id="IPR032835">
    <property type="entry name" value="RhoGAP-FF1"/>
</dbReference>
<dbReference type="InterPro" id="IPR045786">
    <property type="entry name" value="RhoGAP_pG1_pG2"/>
</dbReference>
<dbReference type="GO" id="GO:0050770">
    <property type="term" value="P:regulation of axonogenesis"/>
    <property type="evidence" value="ECO:0007669"/>
    <property type="project" value="TreeGrafter"/>
</dbReference>
<feature type="compositionally biased region" description="Polar residues" evidence="1">
    <location>
        <begin position="863"/>
        <end position="873"/>
    </location>
</feature>
<feature type="compositionally biased region" description="Basic residues" evidence="1">
    <location>
        <begin position="994"/>
        <end position="1005"/>
    </location>
</feature>
<dbReference type="PANTHER" id="PTHR46005">
    <property type="entry name" value="RHO GTPASE-ACTIVATING PROTEIN 190"/>
    <property type="match status" value="1"/>
</dbReference>
<dbReference type="InterPro" id="IPR000198">
    <property type="entry name" value="RhoGAP_dom"/>
</dbReference>
<feature type="region of interest" description="Disordered" evidence="1">
    <location>
        <begin position="818"/>
        <end position="883"/>
    </location>
</feature>
<dbReference type="InterPro" id="IPR051978">
    <property type="entry name" value="Rho-GAP_domain"/>
</dbReference>
<dbReference type="Pfam" id="PF23083">
    <property type="entry name" value="FF_RHG35_4th"/>
    <property type="match status" value="1"/>
</dbReference>
<dbReference type="PROSITE" id="PS51853">
    <property type="entry name" value="PG2"/>
    <property type="match status" value="1"/>
</dbReference>
<evidence type="ECO:0000259" key="3">
    <source>
        <dbReference type="PROSITE" id="PS51852"/>
    </source>
</evidence>